<comment type="caution">
    <text evidence="1">The sequence shown here is derived from an EMBL/GenBank/DDBJ whole genome shotgun (WGS) entry which is preliminary data.</text>
</comment>
<organism evidence="1 2">
    <name type="scientific">Haematococcus lacustris</name>
    <name type="common">Green alga</name>
    <name type="synonym">Haematococcus pluvialis</name>
    <dbReference type="NCBI Taxonomy" id="44745"/>
    <lineage>
        <taxon>Eukaryota</taxon>
        <taxon>Viridiplantae</taxon>
        <taxon>Chlorophyta</taxon>
        <taxon>core chlorophytes</taxon>
        <taxon>Chlorophyceae</taxon>
        <taxon>CS clade</taxon>
        <taxon>Chlamydomonadales</taxon>
        <taxon>Haematococcaceae</taxon>
        <taxon>Haematococcus</taxon>
    </lineage>
</organism>
<accession>A0A699ZNR8</accession>
<dbReference type="AlphaFoldDB" id="A0A699ZNR8"/>
<protein>
    <submittedName>
        <fullName evidence="1">Uncharacterized protein</fullName>
    </submittedName>
</protein>
<evidence type="ECO:0000313" key="2">
    <source>
        <dbReference type="Proteomes" id="UP000485058"/>
    </source>
</evidence>
<dbReference type="EMBL" id="BLLF01001581">
    <property type="protein sequence ID" value="GFH20138.1"/>
    <property type="molecule type" value="Genomic_DNA"/>
</dbReference>
<name>A0A699ZNR8_HAELA</name>
<dbReference type="Proteomes" id="UP000485058">
    <property type="component" value="Unassembled WGS sequence"/>
</dbReference>
<evidence type="ECO:0000313" key="1">
    <source>
        <dbReference type="EMBL" id="GFH20138.1"/>
    </source>
</evidence>
<gene>
    <name evidence="1" type="ORF">HaLaN_17215</name>
</gene>
<proteinExistence type="predicted"/>
<reference evidence="1 2" key="1">
    <citation type="submission" date="2020-02" db="EMBL/GenBank/DDBJ databases">
        <title>Draft genome sequence of Haematococcus lacustris strain NIES-144.</title>
        <authorList>
            <person name="Morimoto D."/>
            <person name="Nakagawa S."/>
            <person name="Yoshida T."/>
            <person name="Sawayama S."/>
        </authorList>
    </citation>
    <scope>NUCLEOTIDE SEQUENCE [LARGE SCALE GENOMIC DNA]</scope>
    <source>
        <strain evidence="1 2">NIES-144</strain>
    </source>
</reference>
<sequence length="118" mass="12831">MQFTNVQPRSACCSRPRPFVDVIGGRHVALDVDSLLSSRQLIWSRDWGWTWDAWPEKTAHHAFLLSGSNSRFSLPALASKATTAAVQQLGGVLAAMRQGITTLRIQAARPGRSQGASS</sequence>
<keyword evidence="2" id="KW-1185">Reference proteome</keyword>